<reference evidence="24" key="1">
    <citation type="submission" date="2016-08" db="EMBL/GenBank/DDBJ databases">
        <authorList>
            <person name="Seilhamer J.J."/>
        </authorList>
    </citation>
    <scope>NUCLEOTIDE SEQUENCE</scope>
    <source>
        <strain evidence="24">86</strain>
    </source>
</reference>
<comment type="catalytic activity">
    <reaction evidence="1">
        <text>(6S)-5-methyl-5,6,7,8-tetrahydrofolate + L-homocysteine = (6S)-5,6,7,8-tetrahydrofolate + L-methionine</text>
        <dbReference type="Rhea" id="RHEA:11172"/>
        <dbReference type="ChEBI" id="CHEBI:18608"/>
        <dbReference type="ChEBI" id="CHEBI:57453"/>
        <dbReference type="ChEBI" id="CHEBI:57844"/>
        <dbReference type="ChEBI" id="CHEBI:58199"/>
        <dbReference type="EC" id="2.1.1.13"/>
    </reaction>
</comment>
<feature type="binding site" evidence="19">
    <location>
        <position position="262"/>
    </location>
    <ligand>
        <name>Zn(2+)</name>
        <dbReference type="ChEBI" id="CHEBI:29105"/>
    </ligand>
</feature>
<keyword evidence="9" id="KW-0028">Amino-acid biosynthesis</keyword>
<dbReference type="Pfam" id="PF02607">
    <property type="entry name" value="B12-binding_2"/>
    <property type="match status" value="1"/>
</dbReference>
<dbReference type="PANTHER" id="PTHR45833:SF1">
    <property type="entry name" value="METHIONINE SYNTHASE"/>
    <property type="match status" value="1"/>
</dbReference>
<evidence type="ECO:0000256" key="4">
    <source>
        <dbReference type="ARBA" id="ARBA00005178"/>
    </source>
</evidence>
<evidence type="ECO:0000256" key="13">
    <source>
        <dbReference type="ARBA" id="ARBA00022723"/>
    </source>
</evidence>
<dbReference type="Pfam" id="PF00809">
    <property type="entry name" value="Pterin_bind"/>
    <property type="match status" value="1"/>
</dbReference>
<dbReference type="Pfam" id="PF02310">
    <property type="entry name" value="B12-binding"/>
    <property type="match status" value="1"/>
</dbReference>
<evidence type="ECO:0000256" key="9">
    <source>
        <dbReference type="ARBA" id="ARBA00022605"/>
    </source>
</evidence>
<evidence type="ECO:0000256" key="14">
    <source>
        <dbReference type="ARBA" id="ARBA00022833"/>
    </source>
</evidence>
<evidence type="ECO:0000256" key="6">
    <source>
        <dbReference type="ARBA" id="ARBA00012032"/>
    </source>
</evidence>
<dbReference type="GO" id="GO:0046872">
    <property type="term" value="F:metal ion binding"/>
    <property type="evidence" value="ECO:0007669"/>
    <property type="project" value="UniProtKB-KW"/>
</dbReference>
<dbReference type="Gene3D" id="3.40.50.280">
    <property type="entry name" value="Cobalamin-binding domain"/>
    <property type="match status" value="1"/>
</dbReference>
<protein>
    <recommendedName>
        <fullName evidence="7">Methionine synthase</fullName>
        <ecNumber evidence="6">2.1.1.13</ecNumber>
    </recommendedName>
    <alternativeName>
        <fullName evidence="18">5-methyltetrahydrofolate--homocysteine methyltransferase</fullName>
    </alternativeName>
</protein>
<dbReference type="SUPFAM" id="SSF52242">
    <property type="entry name" value="Cobalamin (vitamin B12)-binding domain"/>
    <property type="match status" value="1"/>
</dbReference>
<dbReference type="GO" id="GO:0050667">
    <property type="term" value="P:homocysteine metabolic process"/>
    <property type="evidence" value="ECO:0007669"/>
    <property type="project" value="TreeGrafter"/>
</dbReference>
<evidence type="ECO:0000259" key="20">
    <source>
        <dbReference type="PROSITE" id="PS50970"/>
    </source>
</evidence>
<dbReference type="InterPro" id="IPR003759">
    <property type="entry name" value="Cbl-bd_cap"/>
</dbReference>
<feature type="domain" description="Hcy-binding" evidence="20">
    <location>
        <begin position="1"/>
        <end position="276"/>
    </location>
</feature>
<dbReference type="SMART" id="SM01018">
    <property type="entry name" value="B12-binding_2"/>
    <property type="match status" value="1"/>
</dbReference>
<feature type="binding site" evidence="19">
    <location>
        <position position="196"/>
    </location>
    <ligand>
        <name>Zn(2+)</name>
        <dbReference type="ChEBI" id="CHEBI:29105"/>
    </ligand>
</feature>
<evidence type="ECO:0000256" key="5">
    <source>
        <dbReference type="ARBA" id="ARBA00010398"/>
    </source>
</evidence>
<dbReference type="InterPro" id="IPR050554">
    <property type="entry name" value="Met_Synthase/Corrinoid"/>
</dbReference>
<dbReference type="PIRSF" id="PIRSF037472">
    <property type="entry name" value="DHPS_mtfrase"/>
    <property type="match status" value="1"/>
</dbReference>
<dbReference type="PANTHER" id="PTHR45833">
    <property type="entry name" value="METHIONINE SYNTHASE"/>
    <property type="match status" value="1"/>
</dbReference>
<keyword evidence="8 19" id="KW-0489">Methyltransferase</keyword>
<comment type="cofactor">
    <cofactor evidence="3">
        <name>methylcob(III)alamin</name>
        <dbReference type="ChEBI" id="CHEBI:28115"/>
    </cofactor>
</comment>
<name>A0A212LXN6_9FIRM</name>
<dbReference type="InterPro" id="IPR036589">
    <property type="entry name" value="HCY_dom_sf"/>
</dbReference>
<dbReference type="PROSITE" id="PS51332">
    <property type="entry name" value="B12_BINDING"/>
    <property type="match status" value="1"/>
</dbReference>
<dbReference type="InterPro" id="IPR000489">
    <property type="entry name" value="Pterin-binding_dom"/>
</dbReference>
<dbReference type="SUPFAM" id="SSF47644">
    <property type="entry name" value="Methionine synthase domain"/>
    <property type="match status" value="1"/>
</dbReference>
<dbReference type="Gene3D" id="3.20.20.20">
    <property type="entry name" value="Dihydropteroate synthase-like"/>
    <property type="match status" value="1"/>
</dbReference>
<evidence type="ECO:0000259" key="21">
    <source>
        <dbReference type="PROSITE" id="PS50972"/>
    </source>
</evidence>
<comment type="pathway">
    <text evidence="4">Amino-acid biosynthesis; L-methionine biosynthesis via de novo pathway; L-methionine from L-homocysteine (MetH route): step 1/1.</text>
</comment>
<dbReference type="AlphaFoldDB" id="A0A212LXN6"/>
<dbReference type="GO" id="GO:0031419">
    <property type="term" value="F:cobalamin binding"/>
    <property type="evidence" value="ECO:0007669"/>
    <property type="project" value="UniProtKB-KW"/>
</dbReference>
<organism evidence="24">
    <name type="scientific">uncultured Sporomusa sp</name>
    <dbReference type="NCBI Taxonomy" id="307249"/>
    <lineage>
        <taxon>Bacteria</taxon>
        <taxon>Bacillati</taxon>
        <taxon>Bacillota</taxon>
        <taxon>Negativicutes</taxon>
        <taxon>Selenomonadales</taxon>
        <taxon>Sporomusaceae</taxon>
        <taxon>Sporomusa</taxon>
        <taxon>environmental samples</taxon>
    </lineage>
</organism>
<dbReference type="Pfam" id="PF02574">
    <property type="entry name" value="S-methyl_trans"/>
    <property type="match status" value="1"/>
</dbReference>
<dbReference type="InterPro" id="IPR036594">
    <property type="entry name" value="Meth_synthase_dom"/>
</dbReference>
<dbReference type="EC" id="2.1.1.13" evidence="6"/>
<feature type="domain" description="B12-binding" evidence="22">
    <location>
        <begin position="668"/>
        <end position="789"/>
    </location>
</feature>
<keyword evidence="12" id="KW-0949">S-adenosyl-L-methionine</keyword>
<dbReference type="InterPro" id="IPR036724">
    <property type="entry name" value="Cobalamin-bd_sf"/>
</dbReference>
<dbReference type="SUPFAM" id="SSF51717">
    <property type="entry name" value="Dihydropteroate synthetase-like"/>
    <property type="match status" value="1"/>
</dbReference>
<keyword evidence="11 19" id="KW-0808">Transferase</keyword>
<evidence type="ECO:0000313" key="24">
    <source>
        <dbReference type="EMBL" id="SCM82266.1"/>
    </source>
</evidence>
<evidence type="ECO:0000259" key="23">
    <source>
        <dbReference type="PROSITE" id="PS51337"/>
    </source>
</evidence>
<evidence type="ECO:0000256" key="19">
    <source>
        <dbReference type="PROSITE-ProRule" id="PRU00333"/>
    </source>
</evidence>
<evidence type="ECO:0000256" key="10">
    <source>
        <dbReference type="ARBA" id="ARBA00022628"/>
    </source>
</evidence>
<evidence type="ECO:0000256" key="16">
    <source>
        <dbReference type="ARBA" id="ARBA00023285"/>
    </source>
</evidence>
<comment type="cofactor">
    <cofactor evidence="2 19">
        <name>Zn(2+)</name>
        <dbReference type="ChEBI" id="CHEBI:29105"/>
    </cofactor>
</comment>
<gene>
    <name evidence="24" type="primary">metH</name>
    <name evidence="24" type="ORF">KL86SPO_50037</name>
</gene>
<dbReference type="GO" id="GO:0046653">
    <property type="term" value="P:tetrahydrofolate metabolic process"/>
    <property type="evidence" value="ECO:0007669"/>
    <property type="project" value="TreeGrafter"/>
</dbReference>
<dbReference type="InterPro" id="IPR011005">
    <property type="entry name" value="Dihydropteroate_synth-like_sf"/>
</dbReference>
<dbReference type="PROSITE" id="PS50972">
    <property type="entry name" value="PTERIN_BINDING"/>
    <property type="match status" value="1"/>
</dbReference>
<feature type="binding site" evidence="19">
    <location>
        <position position="261"/>
    </location>
    <ligand>
        <name>Zn(2+)</name>
        <dbReference type="ChEBI" id="CHEBI:29105"/>
    </ligand>
</feature>
<evidence type="ECO:0000256" key="7">
    <source>
        <dbReference type="ARBA" id="ARBA00013998"/>
    </source>
</evidence>
<keyword evidence="13 19" id="KW-0479">Metal-binding</keyword>
<evidence type="ECO:0000259" key="22">
    <source>
        <dbReference type="PROSITE" id="PS51332"/>
    </source>
</evidence>
<keyword evidence="14 19" id="KW-0862">Zinc</keyword>
<evidence type="ECO:0000256" key="2">
    <source>
        <dbReference type="ARBA" id="ARBA00001947"/>
    </source>
</evidence>
<keyword evidence="15" id="KW-0486">Methionine biosynthesis</keyword>
<keyword evidence="10" id="KW-0846">Cobalamin</keyword>
<evidence type="ECO:0000256" key="3">
    <source>
        <dbReference type="ARBA" id="ARBA00001956"/>
    </source>
</evidence>
<evidence type="ECO:0000256" key="17">
    <source>
        <dbReference type="ARBA" id="ARBA00025552"/>
    </source>
</evidence>
<dbReference type="InterPro" id="IPR006158">
    <property type="entry name" value="Cobalamin-bd"/>
</dbReference>
<dbReference type="PROSITE" id="PS51337">
    <property type="entry name" value="B12_BINDING_NTER"/>
    <property type="match status" value="1"/>
</dbReference>
<dbReference type="GO" id="GO:0005829">
    <property type="term" value="C:cytosol"/>
    <property type="evidence" value="ECO:0007669"/>
    <property type="project" value="TreeGrafter"/>
</dbReference>
<evidence type="ECO:0000256" key="18">
    <source>
        <dbReference type="ARBA" id="ARBA00031040"/>
    </source>
</evidence>
<comment type="function">
    <text evidence="17">Catalyzes the transfer of a methyl group from methyl-cobalamin to homocysteine, yielding enzyme-bound cob(I)alamin and methionine. Subsequently, remethylates the cofactor using methyltetrahydrofolate.</text>
</comment>
<feature type="domain" description="B12-binding N-terminal" evidence="23">
    <location>
        <begin position="574"/>
        <end position="668"/>
    </location>
</feature>
<comment type="similarity">
    <text evidence="5">Belongs to the vitamin-B12 dependent methionine synthase family.</text>
</comment>
<feature type="domain" description="Pterin-binding" evidence="21">
    <location>
        <begin position="308"/>
        <end position="552"/>
    </location>
</feature>
<evidence type="ECO:0000256" key="11">
    <source>
        <dbReference type="ARBA" id="ARBA00022679"/>
    </source>
</evidence>
<dbReference type="RefSeq" id="WP_288184972.1">
    <property type="nucleotide sequence ID" value="NZ_LT608335.1"/>
</dbReference>
<dbReference type="InterPro" id="IPR003726">
    <property type="entry name" value="HCY_dom"/>
</dbReference>
<dbReference type="InterPro" id="IPR017215">
    <property type="entry name" value="MetH_bac"/>
</dbReference>
<dbReference type="UniPathway" id="UPA00051">
    <property type="reaction ID" value="UER00081"/>
</dbReference>
<evidence type="ECO:0000256" key="15">
    <source>
        <dbReference type="ARBA" id="ARBA00023167"/>
    </source>
</evidence>
<sequence length="789" mass="82196">MIAIFDGAMGTMLQQAGLEPGQCPEIWNIEAAAKITAIHRQYVAAGATIIETNTFGANRIKLSHYGLENKVAAINAAGVAAARQAAGAHAKVAGSVGPTGKFIAPLGELTFADAYAVYYEQISALAQAGVDYIIIETIIDIQEMRAALLAAKAVSPQPVICQLSFDADGRTVTGTDPRTAAITLEALGASIIGANCSLGPAQLLPVVEMLAQACSLPISVQPNAGMPELVNGQTVFPMSAEEMAIWVPKLAAAGASYIGGCCGTTPAHIQAIRQTADKLTATPAKQNQTFTALTSRTRTVYLGPQVSPVIIGERINPTGRKALAAEIKAGSFVTVKKEALAQIKAGAGILDVNMGVPGIDQVLVMKQAIEDLSALVDVPLAIDTTDPAALEAGLKAYPGRALINSVSAETERLDTFLPLAKKYGAAVLCLPLSDSGVPKTAAERIKIARQIIQQAEEHGLNRQDLLLDALVMTVATDSQAAAETLLTLKLYREQLGCPAVMGLSNVSFGLPRRDVMNAAFCAMALDAGLDAPILNPFDPLMQDIWSAAVALGGRNRQAVAEYSKKYVNMPAQAPESATTAPDILTQIRQTVINGETTGVAPLIRQALAENHSPLAITEQALTAAMNEVGQAFGQGRCFLPQVLLSAETMRTAFTTIKEVLPSHTTQSLGTVVLATVKGDIHDLGKNIVAALLENNGFTVIDLGKDVTSETIVDAARNHQAHIVGLCALMTTTLPQVDATITALKADGFPGQTIVGGAVLTESYARQAGADAYAANGVAAVNIAKQLLGG</sequence>
<evidence type="ECO:0000256" key="8">
    <source>
        <dbReference type="ARBA" id="ARBA00022603"/>
    </source>
</evidence>
<evidence type="ECO:0000256" key="12">
    <source>
        <dbReference type="ARBA" id="ARBA00022691"/>
    </source>
</evidence>
<dbReference type="Gene3D" id="1.10.1240.10">
    <property type="entry name" value="Methionine synthase domain"/>
    <property type="match status" value="1"/>
</dbReference>
<dbReference type="GO" id="GO:0008705">
    <property type="term" value="F:methionine synthase activity"/>
    <property type="evidence" value="ECO:0007669"/>
    <property type="project" value="UniProtKB-EC"/>
</dbReference>
<keyword evidence="16" id="KW-0170">Cobalt</keyword>
<evidence type="ECO:0000256" key="1">
    <source>
        <dbReference type="ARBA" id="ARBA00001700"/>
    </source>
</evidence>
<proteinExistence type="inferred from homology"/>
<dbReference type="SUPFAM" id="SSF82282">
    <property type="entry name" value="Homocysteine S-methyltransferase"/>
    <property type="match status" value="1"/>
</dbReference>
<dbReference type="GO" id="GO:0032259">
    <property type="term" value="P:methylation"/>
    <property type="evidence" value="ECO:0007669"/>
    <property type="project" value="UniProtKB-KW"/>
</dbReference>
<accession>A0A212LXN6</accession>
<dbReference type="Gene3D" id="3.20.20.330">
    <property type="entry name" value="Homocysteine-binding-like domain"/>
    <property type="match status" value="1"/>
</dbReference>
<dbReference type="EMBL" id="FMJE01000005">
    <property type="protein sequence ID" value="SCM82266.1"/>
    <property type="molecule type" value="Genomic_DNA"/>
</dbReference>
<dbReference type="PROSITE" id="PS50970">
    <property type="entry name" value="HCY"/>
    <property type="match status" value="1"/>
</dbReference>